<evidence type="ECO:0000313" key="2">
    <source>
        <dbReference type="EMBL" id="EOW79775.1"/>
    </source>
</evidence>
<dbReference type="eggNOG" id="COG1413">
    <property type="taxonomic scope" value="Bacteria"/>
</dbReference>
<dbReference type="Proteomes" id="UP000013750">
    <property type="component" value="Unassembled WGS sequence"/>
</dbReference>
<reference evidence="2 4" key="2">
    <citation type="submission" date="2013-03" db="EMBL/GenBank/DDBJ databases">
        <title>The Genome Sequence of Enterococcus gilvus ATCC BAA-350 (PacBio/Illumina hybrid assembly).</title>
        <authorList>
            <consortium name="The Broad Institute Genomics Platform"/>
            <consortium name="The Broad Institute Genome Sequencing Center for Infectious Disease"/>
            <person name="Earl A."/>
            <person name="Russ C."/>
            <person name="Gilmore M."/>
            <person name="Surin D."/>
            <person name="Walker B."/>
            <person name="Young S."/>
            <person name="Zeng Q."/>
            <person name="Gargeya S."/>
            <person name="Fitzgerald M."/>
            <person name="Haas B."/>
            <person name="Abouelleil A."/>
            <person name="Allen A.W."/>
            <person name="Alvarado L."/>
            <person name="Arachchi H.M."/>
            <person name="Berlin A.M."/>
            <person name="Chapman S.B."/>
            <person name="Gainer-Dewar J."/>
            <person name="Goldberg J."/>
            <person name="Griggs A."/>
            <person name="Gujja S."/>
            <person name="Hansen M."/>
            <person name="Howarth C."/>
            <person name="Imamovic A."/>
            <person name="Ireland A."/>
            <person name="Larimer J."/>
            <person name="McCowan C."/>
            <person name="Murphy C."/>
            <person name="Pearson M."/>
            <person name="Poon T.W."/>
            <person name="Priest M."/>
            <person name="Roberts A."/>
            <person name="Saif S."/>
            <person name="Shea T."/>
            <person name="Sisk P."/>
            <person name="Sykes S."/>
            <person name="Wortman J."/>
            <person name="Nusbaum C."/>
            <person name="Birren B."/>
        </authorList>
    </citation>
    <scope>NUCLEOTIDE SEQUENCE [LARGE SCALE GENOMIC DNA]</scope>
    <source>
        <strain evidence="2 4">ATCC BAA-350</strain>
    </source>
</reference>
<accession>R2XV02</accession>
<name>R2XV02_9ENTE</name>
<dbReference type="PATRIC" id="fig|1158614.3.peg.455"/>
<comment type="caution">
    <text evidence="1">The sequence shown here is derived from an EMBL/GenBank/DDBJ whole genome shotgun (WGS) entry which is preliminary data.</text>
</comment>
<organism evidence="1 3">
    <name type="scientific">Enterococcus gilvus ATCC BAA-350</name>
    <dbReference type="NCBI Taxonomy" id="1158614"/>
    <lineage>
        <taxon>Bacteria</taxon>
        <taxon>Bacillati</taxon>
        <taxon>Bacillota</taxon>
        <taxon>Bacilli</taxon>
        <taxon>Lactobacillales</taxon>
        <taxon>Enterococcaceae</taxon>
        <taxon>Enterococcus</taxon>
    </lineage>
</organism>
<evidence type="ECO:0000313" key="4">
    <source>
        <dbReference type="Proteomes" id="UP000014160"/>
    </source>
</evidence>
<sequence>MNKDLQRKGRGWVEEADLSRYRGLSRSDLIALLASTDACERTVAARLLPLDCDTTHILLRALIHEPALYTRLAITAKLESGGEATAREMIPLLNNIGHNQHRTPIAPSKKKSYPLPRDLIARSLGRMSPDIFPMLLDSAEQLSPFPLRELIDALGFMAFYHPSVATEAHYQRLLSLKHTHRKDALIPWKMLICFSAFPQSKAVLLQETVFLAEAQRSLRLLDAKKD</sequence>
<dbReference type="EMBL" id="ASWH01000002">
    <property type="protein sequence ID" value="EOW79775.1"/>
    <property type="molecule type" value="Genomic_DNA"/>
</dbReference>
<dbReference type="AlphaFoldDB" id="R2XV02"/>
<dbReference type="RefSeq" id="WP_010778895.1">
    <property type="nucleotide sequence ID" value="NZ_ASWH01000002.1"/>
</dbReference>
<dbReference type="Proteomes" id="UP000014160">
    <property type="component" value="Unassembled WGS sequence"/>
</dbReference>
<dbReference type="OrthoDB" id="4927470at2"/>
<keyword evidence="4" id="KW-1185">Reference proteome</keyword>
<dbReference type="HOGENOM" id="CLU_098571_0_0_9"/>
<protein>
    <submittedName>
        <fullName evidence="1">Uncharacterized protein</fullName>
    </submittedName>
</protein>
<evidence type="ECO:0000313" key="1">
    <source>
        <dbReference type="EMBL" id="EOI58373.1"/>
    </source>
</evidence>
<reference evidence="1 3" key="1">
    <citation type="submission" date="2013-02" db="EMBL/GenBank/DDBJ databases">
        <title>The Genome Sequence of Enterococcus gilvus ATCC BAA-350.</title>
        <authorList>
            <consortium name="The Broad Institute Genome Sequencing Platform"/>
            <consortium name="The Broad Institute Genome Sequencing Center for Infectious Disease"/>
            <person name="Earl A.M."/>
            <person name="Gilmore M.S."/>
            <person name="Lebreton F."/>
            <person name="Walker B."/>
            <person name="Young S.K."/>
            <person name="Zeng Q."/>
            <person name="Gargeya S."/>
            <person name="Fitzgerald M."/>
            <person name="Haas B."/>
            <person name="Abouelleil A."/>
            <person name="Alvarado L."/>
            <person name="Arachchi H.M."/>
            <person name="Berlin A.M."/>
            <person name="Chapman S.B."/>
            <person name="Dewar J."/>
            <person name="Goldberg J."/>
            <person name="Griggs A."/>
            <person name="Gujja S."/>
            <person name="Hansen M."/>
            <person name="Howarth C."/>
            <person name="Imamovic A."/>
            <person name="Larimer J."/>
            <person name="McCowan C."/>
            <person name="Murphy C."/>
            <person name="Neiman D."/>
            <person name="Pearson M."/>
            <person name="Priest M."/>
            <person name="Roberts A."/>
            <person name="Saif S."/>
            <person name="Shea T."/>
            <person name="Sisk P."/>
            <person name="Sykes S."/>
            <person name="Wortman J."/>
            <person name="Nusbaum C."/>
            <person name="Birren B."/>
        </authorList>
    </citation>
    <scope>NUCLEOTIDE SEQUENCE [LARGE SCALE GENOMIC DNA]</scope>
    <source>
        <strain evidence="1 3">ATCC BAA-350</strain>
    </source>
</reference>
<dbReference type="EMBL" id="AJDQ01000003">
    <property type="protein sequence ID" value="EOI58373.1"/>
    <property type="molecule type" value="Genomic_DNA"/>
</dbReference>
<evidence type="ECO:0000313" key="3">
    <source>
        <dbReference type="Proteomes" id="UP000013750"/>
    </source>
</evidence>
<gene>
    <name evidence="2" type="ORF">I592_03915</name>
    <name evidence="1" type="ORF">UKC_00446</name>
</gene>
<proteinExistence type="predicted"/>